<comment type="subcellular location">
    <subcellularLocation>
        <location evidence="1">Cell membrane</location>
        <topology evidence="1">Peripheral membrane protein</topology>
    </subcellularLocation>
</comment>
<dbReference type="GO" id="GO:0005886">
    <property type="term" value="C:plasma membrane"/>
    <property type="evidence" value="ECO:0007669"/>
    <property type="project" value="UniProtKB-SubCell"/>
</dbReference>
<dbReference type="InterPro" id="IPR000798">
    <property type="entry name" value="Ez/rad/moesin-like"/>
</dbReference>
<feature type="compositionally biased region" description="Polar residues" evidence="4">
    <location>
        <begin position="753"/>
        <end position="768"/>
    </location>
</feature>
<feature type="region of interest" description="Disordered" evidence="4">
    <location>
        <begin position="737"/>
        <end position="768"/>
    </location>
</feature>
<organism evidence="6 7">
    <name type="scientific">Fasciola gigantica</name>
    <name type="common">Giant liver fluke</name>
    <dbReference type="NCBI Taxonomy" id="46835"/>
    <lineage>
        <taxon>Eukaryota</taxon>
        <taxon>Metazoa</taxon>
        <taxon>Spiralia</taxon>
        <taxon>Lophotrochozoa</taxon>
        <taxon>Platyhelminthes</taxon>
        <taxon>Trematoda</taxon>
        <taxon>Digenea</taxon>
        <taxon>Plagiorchiida</taxon>
        <taxon>Echinostomata</taxon>
        <taxon>Echinostomatoidea</taxon>
        <taxon>Fasciolidae</taxon>
        <taxon>Fasciola</taxon>
    </lineage>
</organism>
<dbReference type="Gene3D" id="3.10.20.90">
    <property type="entry name" value="Phosphatidylinositol 3-kinase Catalytic Subunit, Chain A, domain 1"/>
    <property type="match status" value="1"/>
</dbReference>
<dbReference type="GO" id="GO:0003779">
    <property type="term" value="F:actin binding"/>
    <property type="evidence" value="ECO:0007669"/>
    <property type="project" value="InterPro"/>
</dbReference>
<dbReference type="InterPro" id="IPR011174">
    <property type="entry name" value="ERM"/>
</dbReference>
<dbReference type="STRING" id="46835.A0A504YJE3"/>
<evidence type="ECO:0000259" key="5">
    <source>
        <dbReference type="PROSITE" id="PS50057"/>
    </source>
</evidence>
<feature type="compositionally biased region" description="Low complexity" evidence="4">
    <location>
        <begin position="508"/>
        <end position="529"/>
    </location>
</feature>
<dbReference type="SMART" id="SM00295">
    <property type="entry name" value="B41"/>
    <property type="match status" value="1"/>
</dbReference>
<dbReference type="InterPro" id="IPR000299">
    <property type="entry name" value="FERM_domain"/>
</dbReference>
<protein>
    <submittedName>
        <fullName evidence="6">Ezrin-moesin-radixin</fullName>
    </submittedName>
</protein>
<dbReference type="SMART" id="SM01196">
    <property type="entry name" value="FERM_C"/>
    <property type="match status" value="1"/>
</dbReference>
<evidence type="ECO:0000256" key="1">
    <source>
        <dbReference type="ARBA" id="ARBA00004202"/>
    </source>
</evidence>
<dbReference type="SUPFAM" id="SSF54236">
    <property type="entry name" value="Ubiquitin-like"/>
    <property type="match status" value="1"/>
</dbReference>
<feature type="compositionally biased region" description="Low complexity" evidence="4">
    <location>
        <begin position="541"/>
        <end position="550"/>
    </location>
</feature>
<dbReference type="InterPro" id="IPR019747">
    <property type="entry name" value="FERM_CS"/>
</dbReference>
<dbReference type="OrthoDB" id="6018897at2759"/>
<dbReference type="AlphaFoldDB" id="A0A504YJE3"/>
<dbReference type="SUPFAM" id="SSF50729">
    <property type="entry name" value="PH domain-like"/>
    <property type="match status" value="1"/>
</dbReference>
<dbReference type="PROSITE" id="PS50057">
    <property type="entry name" value="FERM_3"/>
    <property type="match status" value="1"/>
</dbReference>
<dbReference type="PRINTS" id="PR00935">
    <property type="entry name" value="BAND41"/>
</dbReference>
<dbReference type="CDD" id="cd17097">
    <property type="entry name" value="FERM_F1_ERM_like"/>
    <property type="match status" value="1"/>
</dbReference>
<reference evidence="6 7" key="1">
    <citation type="submission" date="2019-04" db="EMBL/GenBank/DDBJ databases">
        <title>Annotation for the trematode Fasciola gigantica.</title>
        <authorList>
            <person name="Choi Y.-J."/>
        </authorList>
    </citation>
    <scope>NUCLEOTIDE SEQUENCE [LARGE SCALE GENOMIC DNA]</scope>
    <source>
        <strain evidence="6">Uganda_cow_1</strain>
    </source>
</reference>
<dbReference type="PANTHER" id="PTHR23281">
    <property type="entry name" value="MERLIN/MOESIN/EZRIN/RADIXIN"/>
    <property type="match status" value="1"/>
</dbReference>
<feature type="region of interest" description="Disordered" evidence="4">
    <location>
        <begin position="620"/>
        <end position="653"/>
    </location>
</feature>
<dbReference type="Gene3D" id="1.20.5.450">
    <property type="match status" value="1"/>
</dbReference>
<dbReference type="InterPro" id="IPR018979">
    <property type="entry name" value="FERM_N"/>
</dbReference>
<evidence type="ECO:0000256" key="3">
    <source>
        <dbReference type="ARBA" id="ARBA00023136"/>
    </source>
</evidence>
<feature type="region of interest" description="Disordered" evidence="4">
    <location>
        <begin position="389"/>
        <end position="409"/>
    </location>
</feature>
<dbReference type="InterPro" id="IPR011993">
    <property type="entry name" value="PH-like_dom_sf"/>
</dbReference>
<dbReference type="InterPro" id="IPR035963">
    <property type="entry name" value="FERM_2"/>
</dbReference>
<gene>
    <name evidence="6" type="ORF">FGIG_04866</name>
</gene>
<dbReference type="InterPro" id="IPR018980">
    <property type="entry name" value="FERM_PH-like_C"/>
</dbReference>
<dbReference type="PRINTS" id="PR00661">
    <property type="entry name" value="ERMFAMILY"/>
</dbReference>
<dbReference type="SUPFAM" id="SSF47031">
    <property type="entry name" value="Second domain of FERM"/>
    <property type="match status" value="1"/>
</dbReference>
<dbReference type="InterPro" id="IPR014352">
    <property type="entry name" value="FERM/acyl-CoA-bd_prot_sf"/>
</dbReference>
<dbReference type="Gene3D" id="1.20.80.10">
    <property type="match status" value="1"/>
</dbReference>
<dbReference type="Pfam" id="PF09380">
    <property type="entry name" value="FERM_C"/>
    <property type="match status" value="1"/>
</dbReference>
<keyword evidence="7" id="KW-1185">Reference proteome</keyword>
<feature type="compositionally biased region" description="Low complexity" evidence="4">
    <location>
        <begin position="620"/>
        <end position="634"/>
    </location>
</feature>
<dbReference type="Gene3D" id="2.30.29.30">
    <property type="entry name" value="Pleckstrin-homology domain (PH domain)/Phosphotyrosine-binding domain (PTB)"/>
    <property type="match status" value="1"/>
</dbReference>
<dbReference type="Proteomes" id="UP000316759">
    <property type="component" value="Unassembled WGS sequence"/>
</dbReference>
<accession>A0A504YJE3</accession>
<comment type="caution">
    <text evidence="6">The sequence shown here is derived from an EMBL/GenBank/DDBJ whole genome shotgun (WGS) entry which is preliminary data.</text>
</comment>
<feature type="compositionally biased region" description="Low complexity" evidence="4">
    <location>
        <begin position="589"/>
        <end position="603"/>
    </location>
</feature>
<dbReference type="PROSITE" id="PS00661">
    <property type="entry name" value="FERM_2"/>
    <property type="match status" value="1"/>
</dbReference>
<feature type="region of interest" description="Disordered" evidence="4">
    <location>
        <begin position="451"/>
        <end position="491"/>
    </location>
</feature>
<proteinExistence type="predicted"/>
<dbReference type="CDD" id="cd14473">
    <property type="entry name" value="FERM_B-lobe"/>
    <property type="match status" value="1"/>
</dbReference>
<dbReference type="InterPro" id="IPR019748">
    <property type="entry name" value="FERM_central"/>
</dbReference>
<dbReference type="InterPro" id="IPR029071">
    <property type="entry name" value="Ubiquitin-like_domsf"/>
</dbReference>
<dbReference type="Gene3D" id="6.10.360.10">
    <property type="match status" value="1"/>
</dbReference>
<name>A0A504YJE3_FASGI</name>
<sequence length="828" mass="94282">MFSKHKAYFVKVLTFDTELEMTITQNTTGMQLFNQVCDTIGLREVWYFGMQYLNDQNELVWLDLLKKVSKQLDQPKGSMVFYFRAKYFPEDATDELICEATVNLFYLQVKESILSEEIQCPLETSILLASYACQAKFGDYNEKIMVPGFLFREPLISPGLRQRSGMSLVELEQAVVHWYRQHRNMLRWDAMIEYLHIAQDLEMYGVTYFEIRNKKGSNLLLGVDQFGLHVYTADNRRIPKMSFPWSEIANVTYKRLKFIVTSVDKTSEKLIFYATRVEHNQRLLSLCVGAHEMYIRRSQPESIELQHMRAQAKAERESKSLDRERLLNALRAQEDAECQLKQLSARLQEDASERERIRKTAEGLTKRISELEAQLSTETRLREQLEAARKRMESKNSEFRTPDTESEEQRMRLLKEKYVIQEEIDKLSHSVRDSSKLIEVTRAQLATISANAQPISEKRNTPRTNGHALAESVRPDSTDYPRLPTNPRPQSEMLISQLRISAKDICPKNNNNTAKKATAKVAVATTNNNSGSDRNYEEGEGSNNDNDNNNDGGGQSLKDTVLPVTPVEDENQSPIERQNNATLLNDNNSSFSVSQQPSSLSETSRIKDLSVSEQMNSDHLLSSVASSSSSSLSSPNTALSIPGSPPKSTGSALESINLNTTQQMENRRLLNDPQSDGDQKLMIVKRVLSRSADSGESSIRRVQRSDTSTEECKELCFDLNYLCSAHPDNRMKQISENEQNSTNSKVGRDSHSIDFNNEAWGSSAPTASNRYSMYTQSSKYDQSMDAEQDQGAVHPYSYYCGESAPRYPTLHHVRRGNTKRRVEEFESI</sequence>
<dbReference type="Pfam" id="PF09379">
    <property type="entry name" value="FERM_N"/>
    <property type="match status" value="1"/>
</dbReference>
<keyword evidence="2" id="KW-1003">Cell membrane</keyword>
<feature type="region of interest" description="Disordered" evidence="4">
    <location>
        <begin position="582"/>
        <end position="605"/>
    </location>
</feature>
<evidence type="ECO:0000313" key="7">
    <source>
        <dbReference type="Proteomes" id="UP000316759"/>
    </source>
</evidence>
<keyword evidence="3" id="KW-0472">Membrane</keyword>
<dbReference type="InterPro" id="IPR019749">
    <property type="entry name" value="Band_41_domain"/>
</dbReference>
<evidence type="ECO:0000313" key="6">
    <source>
        <dbReference type="EMBL" id="TPP61862.1"/>
    </source>
</evidence>
<feature type="domain" description="FERM" evidence="5">
    <location>
        <begin position="8"/>
        <end position="298"/>
    </location>
</feature>
<dbReference type="InterPro" id="IPR008954">
    <property type="entry name" value="Moesin_tail_sf"/>
</dbReference>
<dbReference type="Pfam" id="PF00373">
    <property type="entry name" value="FERM_M"/>
    <property type="match status" value="1"/>
</dbReference>
<evidence type="ECO:0000256" key="2">
    <source>
        <dbReference type="ARBA" id="ARBA00022475"/>
    </source>
</evidence>
<evidence type="ECO:0000256" key="4">
    <source>
        <dbReference type="SAM" id="MobiDB-lite"/>
    </source>
</evidence>
<dbReference type="EMBL" id="SUNJ01007600">
    <property type="protein sequence ID" value="TPP61862.1"/>
    <property type="molecule type" value="Genomic_DNA"/>
</dbReference>
<feature type="region of interest" description="Disordered" evidence="4">
    <location>
        <begin position="506"/>
        <end position="560"/>
    </location>
</feature>